<name>A0AAD7VZM6_9TELE</name>
<sequence length="78" mass="9124">MDTVDKMVKVYCKEGAPKIFLRVLRKMAQNDLAQRLERDLQKFRPKELLEGQRAHNLLKVSAPLPLEYTRGNRTSRVN</sequence>
<dbReference type="InterPro" id="IPR011029">
    <property type="entry name" value="DEATH-like_dom_sf"/>
</dbReference>
<dbReference type="EMBL" id="JAINUG010000540">
    <property type="protein sequence ID" value="KAJ8366816.1"/>
    <property type="molecule type" value="Genomic_DNA"/>
</dbReference>
<dbReference type="AlphaFoldDB" id="A0AAD7VZM6"/>
<dbReference type="SUPFAM" id="SSF47986">
    <property type="entry name" value="DEATH domain"/>
    <property type="match status" value="1"/>
</dbReference>
<reference evidence="1" key="1">
    <citation type="journal article" date="2023" name="Science">
        <title>Genome structures resolve the early diversification of teleost fishes.</title>
        <authorList>
            <person name="Parey E."/>
            <person name="Louis A."/>
            <person name="Montfort J."/>
            <person name="Bouchez O."/>
            <person name="Roques C."/>
            <person name="Iampietro C."/>
            <person name="Lluch J."/>
            <person name="Castinel A."/>
            <person name="Donnadieu C."/>
            <person name="Desvignes T."/>
            <person name="Floi Bucao C."/>
            <person name="Jouanno E."/>
            <person name="Wen M."/>
            <person name="Mejri S."/>
            <person name="Dirks R."/>
            <person name="Jansen H."/>
            <person name="Henkel C."/>
            <person name="Chen W.J."/>
            <person name="Zahm M."/>
            <person name="Cabau C."/>
            <person name="Klopp C."/>
            <person name="Thompson A.W."/>
            <person name="Robinson-Rechavi M."/>
            <person name="Braasch I."/>
            <person name="Lecointre G."/>
            <person name="Bobe J."/>
            <person name="Postlethwait J.H."/>
            <person name="Berthelot C."/>
            <person name="Roest Crollius H."/>
            <person name="Guiguen Y."/>
        </authorList>
    </citation>
    <scope>NUCLEOTIDE SEQUENCE</scope>
    <source>
        <strain evidence="1">NC1722</strain>
    </source>
</reference>
<protein>
    <submittedName>
        <fullName evidence="1">Uncharacterized protein</fullName>
    </submittedName>
</protein>
<comment type="caution">
    <text evidence="1">The sequence shown here is derived from an EMBL/GenBank/DDBJ whole genome shotgun (WGS) entry which is preliminary data.</text>
</comment>
<dbReference type="Proteomes" id="UP001221898">
    <property type="component" value="Unassembled WGS sequence"/>
</dbReference>
<keyword evidence="2" id="KW-1185">Reference proteome</keyword>
<evidence type="ECO:0000313" key="1">
    <source>
        <dbReference type="EMBL" id="KAJ8366816.1"/>
    </source>
</evidence>
<evidence type="ECO:0000313" key="2">
    <source>
        <dbReference type="Proteomes" id="UP001221898"/>
    </source>
</evidence>
<proteinExistence type="predicted"/>
<gene>
    <name evidence="1" type="ORF">AAFF_G00341990</name>
</gene>
<accession>A0AAD7VZM6</accession>
<dbReference type="Gene3D" id="1.10.533.10">
    <property type="entry name" value="Death Domain, Fas"/>
    <property type="match status" value="1"/>
</dbReference>
<organism evidence="1 2">
    <name type="scientific">Aldrovandia affinis</name>
    <dbReference type="NCBI Taxonomy" id="143900"/>
    <lineage>
        <taxon>Eukaryota</taxon>
        <taxon>Metazoa</taxon>
        <taxon>Chordata</taxon>
        <taxon>Craniata</taxon>
        <taxon>Vertebrata</taxon>
        <taxon>Euteleostomi</taxon>
        <taxon>Actinopterygii</taxon>
        <taxon>Neopterygii</taxon>
        <taxon>Teleostei</taxon>
        <taxon>Notacanthiformes</taxon>
        <taxon>Halosauridae</taxon>
        <taxon>Aldrovandia</taxon>
    </lineage>
</organism>